<sequence>MERNQLNPSDISYSVESRCFKYLLFFVYTR</sequence>
<accession>A0A8S5M014</accession>
<proteinExistence type="predicted"/>
<organism evidence="1">
    <name type="scientific">Siphoviridae sp. ctqw35</name>
    <dbReference type="NCBI Taxonomy" id="2826471"/>
    <lineage>
        <taxon>Viruses</taxon>
        <taxon>Duplodnaviria</taxon>
        <taxon>Heunggongvirae</taxon>
        <taxon>Uroviricota</taxon>
        <taxon>Caudoviricetes</taxon>
    </lineage>
</organism>
<dbReference type="EMBL" id="BK014782">
    <property type="protein sequence ID" value="DAD75427.1"/>
    <property type="molecule type" value="Genomic_DNA"/>
</dbReference>
<protein>
    <submittedName>
        <fullName evidence="1">Uncharacterized protein</fullName>
    </submittedName>
</protein>
<evidence type="ECO:0000313" key="1">
    <source>
        <dbReference type="EMBL" id="DAD75427.1"/>
    </source>
</evidence>
<reference evidence="1" key="1">
    <citation type="journal article" date="2021" name="Proc. Natl. Acad. Sci. U.S.A.">
        <title>A Catalog of Tens of Thousands of Viruses from Human Metagenomes Reveals Hidden Associations with Chronic Diseases.</title>
        <authorList>
            <person name="Tisza M.J."/>
            <person name="Buck C.B."/>
        </authorList>
    </citation>
    <scope>NUCLEOTIDE SEQUENCE</scope>
    <source>
        <strain evidence="1">Ctqw35</strain>
    </source>
</reference>
<name>A0A8S5M014_9CAUD</name>